<dbReference type="SUPFAM" id="SSF52540">
    <property type="entry name" value="P-loop containing nucleoside triphosphate hydrolases"/>
    <property type="match status" value="1"/>
</dbReference>
<dbReference type="AlphaFoldDB" id="A0A7H0IPK3"/>
<evidence type="ECO:0000259" key="3">
    <source>
        <dbReference type="PROSITE" id="PS50043"/>
    </source>
</evidence>
<dbReference type="PROSITE" id="PS50043">
    <property type="entry name" value="HTH_LUXR_2"/>
    <property type="match status" value="1"/>
</dbReference>
<dbReference type="InterPro" id="IPR011990">
    <property type="entry name" value="TPR-like_helical_dom_sf"/>
</dbReference>
<keyword evidence="5" id="KW-1185">Reference proteome</keyword>
<dbReference type="GO" id="GO:0006355">
    <property type="term" value="P:regulation of DNA-templated transcription"/>
    <property type="evidence" value="ECO:0007669"/>
    <property type="project" value="InterPro"/>
</dbReference>
<dbReference type="CDD" id="cd06170">
    <property type="entry name" value="LuxR_C_like"/>
    <property type="match status" value="1"/>
</dbReference>
<keyword evidence="2" id="KW-0067">ATP-binding</keyword>
<feature type="domain" description="HTH luxR-type" evidence="3">
    <location>
        <begin position="708"/>
        <end position="773"/>
    </location>
</feature>
<dbReference type="InterPro" id="IPR036388">
    <property type="entry name" value="WH-like_DNA-bd_sf"/>
</dbReference>
<dbReference type="GO" id="GO:0005737">
    <property type="term" value="C:cytoplasm"/>
    <property type="evidence" value="ECO:0007669"/>
    <property type="project" value="TreeGrafter"/>
</dbReference>
<evidence type="ECO:0000256" key="2">
    <source>
        <dbReference type="ARBA" id="ARBA00022840"/>
    </source>
</evidence>
<dbReference type="PRINTS" id="PR00038">
    <property type="entry name" value="HTHLUXR"/>
</dbReference>
<dbReference type="SMART" id="SM00421">
    <property type="entry name" value="HTH_LUXR"/>
    <property type="match status" value="1"/>
</dbReference>
<dbReference type="SMART" id="SM00382">
    <property type="entry name" value="AAA"/>
    <property type="match status" value="1"/>
</dbReference>
<evidence type="ECO:0000256" key="1">
    <source>
        <dbReference type="ARBA" id="ARBA00022741"/>
    </source>
</evidence>
<dbReference type="EMBL" id="CP060828">
    <property type="protein sequence ID" value="QNP74719.1"/>
    <property type="molecule type" value="Genomic_DNA"/>
</dbReference>
<gene>
    <name evidence="4" type="ORF">IAG44_38230</name>
</gene>
<dbReference type="PANTHER" id="PTHR16305:SF28">
    <property type="entry name" value="GUANYLATE CYCLASE DOMAIN-CONTAINING PROTEIN"/>
    <property type="match status" value="1"/>
</dbReference>
<dbReference type="Pfam" id="PF00196">
    <property type="entry name" value="GerE"/>
    <property type="match status" value="1"/>
</dbReference>
<dbReference type="SUPFAM" id="SSF48452">
    <property type="entry name" value="TPR-like"/>
    <property type="match status" value="1"/>
</dbReference>
<proteinExistence type="predicted"/>
<dbReference type="RefSeq" id="WP_187751643.1">
    <property type="nucleotide sequence ID" value="NZ_CP060828.1"/>
</dbReference>
<name>A0A7H0IPK3_9ACTN</name>
<evidence type="ECO:0000313" key="5">
    <source>
        <dbReference type="Proteomes" id="UP000516052"/>
    </source>
</evidence>
<keyword evidence="1" id="KW-0547">Nucleotide-binding</keyword>
<dbReference type="GO" id="GO:0004016">
    <property type="term" value="F:adenylate cyclase activity"/>
    <property type="evidence" value="ECO:0007669"/>
    <property type="project" value="TreeGrafter"/>
</dbReference>
<dbReference type="InterPro" id="IPR016032">
    <property type="entry name" value="Sig_transdc_resp-reg_C-effctor"/>
</dbReference>
<dbReference type="GO" id="GO:0005524">
    <property type="term" value="F:ATP binding"/>
    <property type="evidence" value="ECO:0007669"/>
    <property type="project" value="UniProtKB-KW"/>
</dbReference>
<dbReference type="Proteomes" id="UP000516052">
    <property type="component" value="Chromosome"/>
</dbReference>
<dbReference type="InterPro" id="IPR000792">
    <property type="entry name" value="Tscrpt_reg_LuxR_C"/>
</dbReference>
<evidence type="ECO:0000313" key="4">
    <source>
        <dbReference type="EMBL" id="QNP74719.1"/>
    </source>
</evidence>
<reference evidence="4 5" key="1">
    <citation type="submission" date="2020-08" db="EMBL/GenBank/DDBJ databases">
        <title>A novel species.</title>
        <authorList>
            <person name="Gao J."/>
        </authorList>
    </citation>
    <scope>NUCLEOTIDE SEQUENCE [LARGE SCALE GENOMIC DNA]</scope>
    <source>
        <strain evidence="4 5">CRXT-G-22</strain>
    </source>
</reference>
<dbReference type="Gene3D" id="3.40.50.300">
    <property type="entry name" value="P-loop containing nucleotide triphosphate hydrolases"/>
    <property type="match status" value="1"/>
</dbReference>
<organism evidence="4 5">
    <name type="scientific">Streptomyces roseirectus</name>
    <dbReference type="NCBI Taxonomy" id="2768066"/>
    <lineage>
        <taxon>Bacteria</taxon>
        <taxon>Bacillati</taxon>
        <taxon>Actinomycetota</taxon>
        <taxon>Actinomycetes</taxon>
        <taxon>Kitasatosporales</taxon>
        <taxon>Streptomycetaceae</taxon>
        <taxon>Streptomyces</taxon>
    </lineage>
</organism>
<dbReference type="InterPro" id="IPR041664">
    <property type="entry name" value="AAA_16"/>
</dbReference>
<dbReference type="SUPFAM" id="SSF46894">
    <property type="entry name" value="C-terminal effector domain of the bipartite response regulators"/>
    <property type="match status" value="1"/>
</dbReference>
<dbReference type="Gene3D" id="1.10.10.10">
    <property type="entry name" value="Winged helix-like DNA-binding domain superfamily/Winged helix DNA-binding domain"/>
    <property type="match status" value="1"/>
</dbReference>
<dbReference type="GO" id="GO:0003677">
    <property type="term" value="F:DNA binding"/>
    <property type="evidence" value="ECO:0007669"/>
    <property type="project" value="InterPro"/>
</dbReference>
<protein>
    <submittedName>
        <fullName evidence="4">AAA family ATPase</fullName>
    </submittedName>
</protein>
<dbReference type="Gene3D" id="1.25.40.10">
    <property type="entry name" value="Tetratricopeptide repeat domain"/>
    <property type="match status" value="1"/>
</dbReference>
<dbReference type="PANTHER" id="PTHR16305">
    <property type="entry name" value="TESTICULAR SOLUBLE ADENYLYL CYCLASE"/>
    <property type="match status" value="1"/>
</dbReference>
<sequence length="785" mass="82600">MNPLAGREHILSALGARLDATARGSGGCVVFEGPFGMGKTQLLREATLEAAERGLTAVVGRTGGADRPTPLRLLTNFLRRALPGTAGLDELTRPDGNPFWLMDRVGELVGDAARRHPLVIVLDDVHRIDDVSALALRELVRSLASSPVLWLLARRPVRPTPVAGHALDWLAGHAATRLHVGALDDEAVAELCTGVLGAKPDASVLAWAARCDGNPWLVKTVFLGLMKAGQVVVLDGTASVLTEQVPAGVRPALDKLLDGMSPGVRQLLGHGLPCPAEEVARLSGAVEEAVRVGLVRRRGAELTFTHEVIGEALRGAAPSDGGACVPSSGGRDDAMTARAVSALVGHCEDAPGVLACVLRLLVSVGRDAEVARLVPELERGLREALPAELVAPVSARGGAGTVPAVPRRGQQGSGTPERPLWTWLVRALVAVDRFDAAAAVLTAVEEAADGPDALWHGHRAELLAAAGRLDEARAEAESALRLPERSASEDAVPARLVLAHVSTQGDDLATAGDQLRLAERLVPEGPAADRTRLDWALAQFHAVGGRPATTVRTVLGAEARTSPDLLLFCEAPTAAATLVRQARQAGLGAEAGQAAALARRAAELNPGVRSLRAGAEHAEGVLRDDADALRRAADLHRLAGRGPAAGNALEDAARVEQGRGDAGRAVQLLESALDLYLECGATRDTARVQRKLRRLGVHPVRRLAADRPRSGWESLTGAELRVVRAIVDGRTNREAASVLFLSPHTVDSHLRRVFSKLDINSRVELTRHFFANEAPQVSLSSSSSV</sequence>
<dbReference type="KEGG" id="sroi:IAG44_38230"/>
<dbReference type="InterPro" id="IPR003593">
    <property type="entry name" value="AAA+_ATPase"/>
</dbReference>
<accession>A0A7H0IPK3</accession>
<dbReference type="InterPro" id="IPR027417">
    <property type="entry name" value="P-loop_NTPase"/>
</dbReference>
<dbReference type="Pfam" id="PF13191">
    <property type="entry name" value="AAA_16"/>
    <property type="match status" value="1"/>
</dbReference>